<evidence type="ECO:0000256" key="2">
    <source>
        <dbReference type="ARBA" id="ARBA00009142"/>
    </source>
</evidence>
<dbReference type="AlphaFoldDB" id="A0A3P1V5L6"/>
<feature type="transmembrane region" description="Helical" evidence="6">
    <location>
        <begin position="84"/>
        <end position="105"/>
    </location>
</feature>
<evidence type="ECO:0000256" key="5">
    <source>
        <dbReference type="ARBA" id="ARBA00023136"/>
    </source>
</evidence>
<dbReference type="OrthoDB" id="3700425at2"/>
<protein>
    <recommendedName>
        <fullName evidence="6">Probable membrane transporter protein</fullName>
    </recommendedName>
</protein>
<evidence type="ECO:0000256" key="3">
    <source>
        <dbReference type="ARBA" id="ARBA00022692"/>
    </source>
</evidence>
<dbReference type="RefSeq" id="WP_124934073.1">
    <property type="nucleotide sequence ID" value="NZ_RQZC01000013.1"/>
</dbReference>
<name>A0A3P1V5L6_9ACTO</name>
<keyword evidence="3 6" id="KW-0812">Transmembrane</keyword>
<accession>A0A3P1V5L6</accession>
<comment type="similarity">
    <text evidence="2 6">Belongs to the 4-toluene sulfonate uptake permease (TSUP) (TC 2.A.102) family.</text>
</comment>
<feature type="transmembrane region" description="Helical" evidence="6">
    <location>
        <begin position="21"/>
        <end position="50"/>
    </location>
</feature>
<dbReference type="EMBL" id="RQZC01000013">
    <property type="protein sequence ID" value="RRD28977.1"/>
    <property type="molecule type" value="Genomic_DNA"/>
</dbReference>
<keyword evidence="8" id="KW-1185">Reference proteome</keyword>
<keyword evidence="4 6" id="KW-1133">Transmembrane helix</keyword>
<keyword evidence="5 6" id="KW-0472">Membrane</keyword>
<dbReference type="GO" id="GO:0005886">
    <property type="term" value="C:plasma membrane"/>
    <property type="evidence" value="ECO:0007669"/>
    <property type="project" value="UniProtKB-SubCell"/>
</dbReference>
<comment type="caution">
    <text evidence="7">The sequence shown here is derived from an EMBL/GenBank/DDBJ whole genome shotgun (WGS) entry which is preliminary data.</text>
</comment>
<feature type="transmembrane region" description="Helical" evidence="6">
    <location>
        <begin position="241"/>
        <end position="258"/>
    </location>
</feature>
<dbReference type="Proteomes" id="UP000271272">
    <property type="component" value="Unassembled WGS sequence"/>
</dbReference>
<proteinExistence type="inferred from homology"/>
<organism evidence="7 8">
    <name type="scientific">Actinomyces bowdenii</name>
    <dbReference type="NCBI Taxonomy" id="131109"/>
    <lineage>
        <taxon>Bacteria</taxon>
        <taxon>Bacillati</taxon>
        <taxon>Actinomycetota</taxon>
        <taxon>Actinomycetes</taxon>
        <taxon>Actinomycetales</taxon>
        <taxon>Actinomycetaceae</taxon>
        <taxon>Actinomyces</taxon>
    </lineage>
</organism>
<feature type="transmembrane region" description="Helical" evidence="6">
    <location>
        <begin position="57"/>
        <end position="78"/>
    </location>
</feature>
<evidence type="ECO:0000313" key="7">
    <source>
        <dbReference type="EMBL" id="RRD28977.1"/>
    </source>
</evidence>
<evidence type="ECO:0000256" key="1">
    <source>
        <dbReference type="ARBA" id="ARBA00004141"/>
    </source>
</evidence>
<evidence type="ECO:0000256" key="6">
    <source>
        <dbReference type="RuleBase" id="RU363041"/>
    </source>
</evidence>
<feature type="transmembrane region" description="Helical" evidence="6">
    <location>
        <begin position="150"/>
        <end position="172"/>
    </location>
</feature>
<dbReference type="Pfam" id="PF01925">
    <property type="entry name" value="TauE"/>
    <property type="match status" value="2"/>
</dbReference>
<sequence>MHDDEPHGGAPRGPGRTLAPLLIGACAGLLSGLFGVGGGILLVPALVAVLGMDQRRAAATSLVSIMPAALVGAISYGLRGEVSLSAAALLVAGSLAGTQIGVRLLHRLPTRALRWIFVGFVALVIVGQRLSAPVRAGELALDAPRCAALVGIGLVAGLLAGLVGVGGGVVVVPGLEVVLGAGDLLARGTSLAAMVPTAVSGTAGNLRRGSADLRVGLLAGAASAAASPPGTMLAACLSPVAARWLFTAFLLVAVVSVLRRRRS</sequence>
<dbReference type="PANTHER" id="PTHR43701">
    <property type="entry name" value="MEMBRANE TRANSPORTER PROTEIN MJ0441-RELATED"/>
    <property type="match status" value="1"/>
</dbReference>
<dbReference type="InterPro" id="IPR002781">
    <property type="entry name" value="TM_pro_TauE-like"/>
</dbReference>
<dbReference type="PANTHER" id="PTHR43701:SF2">
    <property type="entry name" value="MEMBRANE TRANSPORTER PROTEIN YJNA-RELATED"/>
    <property type="match status" value="1"/>
</dbReference>
<evidence type="ECO:0000313" key="8">
    <source>
        <dbReference type="Proteomes" id="UP000271272"/>
    </source>
</evidence>
<dbReference type="InterPro" id="IPR051598">
    <property type="entry name" value="TSUP/Inactive_protease-like"/>
</dbReference>
<gene>
    <name evidence="7" type="ORF">EII10_08475</name>
</gene>
<keyword evidence="6" id="KW-1003">Cell membrane</keyword>
<comment type="subcellular location">
    <subcellularLocation>
        <location evidence="6">Cell membrane</location>
        <topology evidence="6">Multi-pass membrane protein</topology>
    </subcellularLocation>
    <subcellularLocation>
        <location evidence="1">Membrane</location>
        <topology evidence="1">Multi-pass membrane protein</topology>
    </subcellularLocation>
</comment>
<reference evidence="7 8" key="1">
    <citation type="submission" date="2018-11" db="EMBL/GenBank/DDBJ databases">
        <title>Genomes From Bacteria Associated with the Canine Oral Cavity: a Test Case for Automated Genome-Based Taxonomic Assignment.</title>
        <authorList>
            <person name="Coil D.A."/>
            <person name="Jospin G."/>
            <person name="Darling A.E."/>
            <person name="Wallis C."/>
            <person name="Davis I.J."/>
            <person name="Harris S."/>
            <person name="Eisen J.A."/>
            <person name="Holcombe L.J."/>
            <person name="O'Flynn C."/>
        </authorList>
    </citation>
    <scope>NUCLEOTIDE SEQUENCE [LARGE SCALE GENOMIC DNA]</scope>
    <source>
        <strain evidence="7 8">OH5050</strain>
    </source>
</reference>
<feature type="transmembrane region" description="Helical" evidence="6">
    <location>
        <begin position="112"/>
        <end position="130"/>
    </location>
</feature>
<evidence type="ECO:0000256" key="4">
    <source>
        <dbReference type="ARBA" id="ARBA00022989"/>
    </source>
</evidence>
<feature type="transmembrane region" description="Helical" evidence="6">
    <location>
        <begin position="215"/>
        <end position="235"/>
    </location>
</feature>